<organism evidence="2 3">
    <name type="scientific">Cyclocybe aegerita</name>
    <name type="common">Black poplar mushroom</name>
    <name type="synonym">Agrocybe aegerita</name>
    <dbReference type="NCBI Taxonomy" id="1973307"/>
    <lineage>
        <taxon>Eukaryota</taxon>
        <taxon>Fungi</taxon>
        <taxon>Dikarya</taxon>
        <taxon>Basidiomycota</taxon>
        <taxon>Agaricomycotina</taxon>
        <taxon>Agaricomycetes</taxon>
        <taxon>Agaricomycetidae</taxon>
        <taxon>Agaricales</taxon>
        <taxon>Agaricineae</taxon>
        <taxon>Bolbitiaceae</taxon>
        <taxon>Cyclocybe</taxon>
    </lineage>
</organism>
<evidence type="ECO:0000313" key="2">
    <source>
        <dbReference type="EMBL" id="CAA7259407.1"/>
    </source>
</evidence>
<dbReference type="Proteomes" id="UP000467700">
    <property type="component" value="Unassembled WGS sequence"/>
</dbReference>
<dbReference type="OrthoDB" id="2684236at2759"/>
<accession>A0A8S0XKG6</accession>
<evidence type="ECO:0000313" key="3">
    <source>
        <dbReference type="Proteomes" id="UP000467700"/>
    </source>
</evidence>
<protein>
    <submittedName>
        <fullName evidence="2">Uncharacterized protein</fullName>
    </submittedName>
</protein>
<feature type="region of interest" description="Disordered" evidence="1">
    <location>
        <begin position="543"/>
        <end position="592"/>
    </location>
</feature>
<reference evidence="2 3" key="1">
    <citation type="submission" date="2020-01" db="EMBL/GenBank/DDBJ databases">
        <authorList>
            <person name="Gupta K D."/>
        </authorList>
    </citation>
    <scope>NUCLEOTIDE SEQUENCE [LARGE SCALE GENOMIC DNA]</scope>
</reference>
<feature type="compositionally biased region" description="Basic and acidic residues" evidence="1">
    <location>
        <begin position="551"/>
        <end position="566"/>
    </location>
</feature>
<dbReference type="PANTHER" id="PTHR34365">
    <property type="entry name" value="ENOLASE (DUF1399)"/>
    <property type="match status" value="1"/>
</dbReference>
<gene>
    <name evidence="2" type="ORF">AAE3_LOCUS1558</name>
</gene>
<dbReference type="EMBL" id="CACVBS010000024">
    <property type="protein sequence ID" value="CAA7259407.1"/>
    <property type="molecule type" value="Genomic_DNA"/>
</dbReference>
<comment type="caution">
    <text evidence="2">The sequence shown here is derived from an EMBL/GenBank/DDBJ whole genome shotgun (WGS) entry which is preliminary data.</text>
</comment>
<dbReference type="PANTHER" id="PTHR34365:SF7">
    <property type="entry name" value="GLYCINE-RICH DOMAIN-CONTAINING PROTEIN 1"/>
    <property type="match status" value="1"/>
</dbReference>
<evidence type="ECO:0000256" key="1">
    <source>
        <dbReference type="SAM" id="MobiDB-lite"/>
    </source>
</evidence>
<dbReference type="AlphaFoldDB" id="A0A8S0XKG6"/>
<name>A0A8S0XKG6_CYCAE</name>
<dbReference type="Pfam" id="PF07173">
    <property type="entry name" value="GRDP-like"/>
    <property type="match status" value="1"/>
</dbReference>
<dbReference type="InterPro" id="IPR009836">
    <property type="entry name" value="GRDP-like"/>
</dbReference>
<sequence>MATTAPPAYNVPSASGPVEEADVLPPVYTVPTQFVIGSSRTTAPLVNIQEIKGHLLLLNAFAELKKRILSADVRAPNAPLSEDRKWGWFVALAVERFDTWCRGLKADDPGKDTDIVLPPLDVLMVWHAYMLNPRWYAEDCLVKSECKILKEFELHFTNGLRGRFQTLLSGIPSKARLDFWNSRTSVKFDYIDYMNSVTAKRVACPFCKWPVEVELMNQLGTGYLQQKFAAMCPKYCGIGDITKETMALRKVADDLAAIPPASLPGTIFNPSSSSDPTTAKKIKEKFVTKGKPFRLIPDPPYGTPTYLKEVSDSIMRYTNFSMSKLRTIIGPASRLNSKILSAYNDDKIYSVELVGAVLRQGLFVQKMYDLGWTKPGFFDGSSDELALQHALARYHAFLDLMASSFASFFVPTLDIDLVWHTHQLMPSKYESDCKACIGRFIDHDDKVEGLRLSSAFDITYRAWKDRFGVPYTHCGCPAPGAGDSIGKRLSRLVGIYAPNTQGPLHLLPYDRPDLLSATHPSDHNAVRFAAKSEAMHRNMSTQYENLRRKKEKEARSAAKKAMKQEGEAAPMLNGPHLPRVPGESTNGASNTKDKKDNNFYWYGAAFLELWGDVWLLVEYTSLELEAAAVGAAEAAAEVGVAVGVGAALEGAVVVEVEAEEADVAAAVEVEYCTLSRCTELRDEDLTCRNLQTGKHFRIEGNEKADSEAKKAFNCWIKSQSTTHEDPTKEPPYWQA</sequence>
<proteinExistence type="predicted"/>
<keyword evidence="3" id="KW-1185">Reference proteome</keyword>